<dbReference type="EMBL" id="MF417928">
    <property type="protein sequence ID" value="ASN71571.1"/>
    <property type="molecule type" value="Genomic_DNA"/>
</dbReference>
<protein>
    <submittedName>
        <fullName evidence="1">Uncharacterized protein</fullName>
    </submittedName>
</protein>
<organism evidence="1">
    <name type="scientific">uncultured Caudovirales phage</name>
    <dbReference type="NCBI Taxonomy" id="2100421"/>
    <lineage>
        <taxon>Viruses</taxon>
        <taxon>Duplodnaviria</taxon>
        <taxon>Heunggongvirae</taxon>
        <taxon>Uroviricota</taxon>
        <taxon>Caudoviricetes</taxon>
        <taxon>Peduoviridae</taxon>
        <taxon>Maltschvirus</taxon>
        <taxon>Maltschvirus maltsch</taxon>
    </lineage>
</organism>
<evidence type="ECO:0000313" key="1">
    <source>
        <dbReference type="EMBL" id="ASN71571.1"/>
    </source>
</evidence>
<name>A0A2H4JG76_9CAUD</name>
<reference evidence="1" key="1">
    <citation type="submission" date="2017-06" db="EMBL/GenBank/DDBJ databases">
        <title>Novel phages from South African skin metaviromes.</title>
        <authorList>
            <person name="van Zyl L.J."/>
            <person name="Abrahams Y."/>
            <person name="Stander E.A."/>
            <person name="Kirby B.M."/>
            <person name="Clavaud C."/>
            <person name="Farcet C."/>
            <person name="Breton L."/>
            <person name="Trindade M.I."/>
        </authorList>
    </citation>
    <scope>NUCLEOTIDE SEQUENCE</scope>
</reference>
<sequence length="61" mass="7372">MKAYQCSKCQNLQDYDERCGCSVGIDPRPNHREKGDAELCREHLKPLEEKKQWHQKFHWEN</sequence>
<accession>A0A2H4JG76</accession>
<proteinExistence type="predicted"/>
<gene>
    <name evidence="1" type="ORF">10S8_15</name>
</gene>